<dbReference type="AlphaFoldDB" id="A0A5C3PNK0"/>
<dbReference type="InParanoid" id="A0A5C3PNK0"/>
<sequence>MSGTLCRFEFPGPPRQSHITYSELPSAIFAIPSRDAPPRLHNPAPPRFLIAPPVRRLPPGPSTVPFVPPFGTRRDLLGFIFPSPVRLPLDFSLSVSSLLYS</sequence>
<name>A0A5C3PNK0_9APHY</name>
<reference evidence="1 2" key="1">
    <citation type="journal article" date="2019" name="Nat. Ecol. Evol.">
        <title>Megaphylogeny resolves global patterns of mushroom evolution.</title>
        <authorList>
            <person name="Varga T."/>
            <person name="Krizsan K."/>
            <person name="Foldi C."/>
            <person name="Dima B."/>
            <person name="Sanchez-Garcia M."/>
            <person name="Sanchez-Ramirez S."/>
            <person name="Szollosi G.J."/>
            <person name="Szarkandi J.G."/>
            <person name="Papp V."/>
            <person name="Albert L."/>
            <person name="Andreopoulos W."/>
            <person name="Angelini C."/>
            <person name="Antonin V."/>
            <person name="Barry K.W."/>
            <person name="Bougher N.L."/>
            <person name="Buchanan P."/>
            <person name="Buyck B."/>
            <person name="Bense V."/>
            <person name="Catcheside P."/>
            <person name="Chovatia M."/>
            <person name="Cooper J."/>
            <person name="Damon W."/>
            <person name="Desjardin D."/>
            <person name="Finy P."/>
            <person name="Geml J."/>
            <person name="Haridas S."/>
            <person name="Hughes K."/>
            <person name="Justo A."/>
            <person name="Karasinski D."/>
            <person name="Kautmanova I."/>
            <person name="Kiss B."/>
            <person name="Kocsube S."/>
            <person name="Kotiranta H."/>
            <person name="LaButti K.M."/>
            <person name="Lechner B.E."/>
            <person name="Liimatainen K."/>
            <person name="Lipzen A."/>
            <person name="Lukacs Z."/>
            <person name="Mihaltcheva S."/>
            <person name="Morgado L.N."/>
            <person name="Niskanen T."/>
            <person name="Noordeloos M.E."/>
            <person name="Ohm R.A."/>
            <person name="Ortiz-Santana B."/>
            <person name="Ovrebo C."/>
            <person name="Racz N."/>
            <person name="Riley R."/>
            <person name="Savchenko A."/>
            <person name="Shiryaev A."/>
            <person name="Soop K."/>
            <person name="Spirin V."/>
            <person name="Szebenyi C."/>
            <person name="Tomsovsky M."/>
            <person name="Tulloss R.E."/>
            <person name="Uehling J."/>
            <person name="Grigoriev I.V."/>
            <person name="Vagvolgyi C."/>
            <person name="Papp T."/>
            <person name="Martin F.M."/>
            <person name="Miettinen O."/>
            <person name="Hibbett D.S."/>
            <person name="Nagy L.G."/>
        </authorList>
    </citation>
    <scope>NUCLEOTIDE SEQUENCE [LARGE SCALE GENOMIC DNA]</scope>
    <source>
        <strain evidence="1 2">HHB13444</strain>
    </source>
</reference>
<keyword evidence="2" id="KW-1185">Reference proteome</keyword>
<protein>
    <submittedName>
        <fullName evidence="1">Uncharacterized protein</fullName>
    </submittedName>
</protein>
<dbReference type="EMBL" id="ML211033">
    <property type="protein sequence ID" value="TFK90901.1"/>
    <property type="molecule type" value="Genomic_DNA"/>
</dbReference>
<dbReference type="Proteomes" id="UP000308197">
    <property type="component" value="Unassembled WGS sequence"/>
</dbReference>
<evidence type="ECO:0000313" key="2">
    <source>
        <dbReference type="Proteomes" id="UP000308197"/>
    </source>
</evidence>
<organism evidence="1 2">
    <name type="scientific">Polyporus arcularius HHB13444</name>
    <dbReference type="NCBI Taxonomy" id="1314778"/>
    <lineage>
        <taxon>Eukaryota</taxon>
        <taxon>Fungi</taxon>
        <taxon>Dikarya</taxon>
        <taxon>Basidiomycota</taxon>
        <taxon>Agaricomycotina</taxon>
        <taxon>Agaricomycetes</taxon>
        <taxon>Polyporales</taxon>
        <taxon>Polyporaceae</taxon>
        <taxon>Polyporus</taxon>
    </lineage>
</organism>
<evidence type="ECO:0000313" key="1">
    <source>
        <dbReference type="EMBL" id="TFK90901.1"/>
    </source>
</evidence>
<accession>A0A5C3PNK0</accession>
<gene>
    <name evidence="1" type="ORF">K466DRAFT_358578</name>
</gene>
<proteinExistence type="predicted"/>